<proteinExistence type="predicted"/>
<evidence type="ECO:0008006" key="2">
    <source>
        <dbReference type="Google" id="ProtNLM"/>
    </source>
</evidence>
<name>A0A071MB71_9BURK</name>
<protein>
    <recommendedName>
        <fullName evidence="2">Exo-alpha-sialidase</fullName>
    </recommendedName>
</protein>
<organism evidence="1">
    <name type="scientific">Burkholderia cenocepacia</name>
    <dbReference type="NCBI Taxonomy" id="95486"/>
    <lineage>
        <taxon>Bacteria</taxon>
        <taxon>Pseudomonadati</taxon>
        <taxon>Pseudomonadota</taxon>
        <taxon>Betaproteobacteria</taxon>
        <taxon>Burkholderiales</taxon>
        <taxon>Burkholderiaceae</taxon>
        <taxon>Burkholderia</taxon>
        <taxon>Burkholderia cepacia complex</taxon>
    </lineage>
</organism>
<comment type="caution">
    <text evidence="1">The sequence shown here is derived from an EMBL/GenBank/DDBJ whole genome shotgun (WGS) entry which is preliminary data.</text>
</comment>
<accession>A0A071MB71</accession>
<dbReference type="AlphaFoldDB" id="A0A071MB71"/>
<reference evidence="1" key="1">
    <citation type="submission" date="2014-04" db="EMBL/GenBank/DDBJ databases">
        <title>In planta biocontrol of soil-borne Fusarium wilt of banana through a plant endophytic bacterium, Burkholderia cenocepacia 869T2.</title>
        <authorList>
            <person name="Ho Y.-N."/>
            <person name="Chiang H.-M."/>
            <person name="Chao C.-P."/>
            <person name="Su C.-C."/>
            <person name="Hsu H.-F."/>
            <person name="Guo C.-T."/>
            <person name="Hsieh J.-L."/>
            <person name="Huang C.-C."/>
        </authorList>
    </citation>
    <scope>NUCLEOTIDE SEQUENCE [LARGE SCALE GENOMIC DNA]</scope>
    <source>
        <strain evidence="1">869T2</strain>
    </source>
</reference>
<evidence type="ECO:0000313" key="1">
    <source>
        <dbReference type="EMBL" id="KEA57993.1"/>
    </source>
</evidence>
<dbReference type="EMBL" id="JJOA01000015">
    <property type="protein sequence ID" value="KEA57993.1"/>
    <property type="molecule type" value="Genomic_DNA"/>
</dbReference>
<sequence>MTDTVMPGQVITAPCTTPKGSRHSVYALSHLDEPQNGKGHDNGHRTGAISTWTTDHPKVVQQLRTFDEKLTLASMSIGRNGLLLVHATDPNSGSGGTGGGAPIDLTFSSTDAGKTWNKTTDKSAQGGYFDAQTNTLYWLHGFTLKKRTF</sequence>
<gene>
    <name evidence="1" type="ORF">DT99_19515</name>
</gene>